<name>A0ABU7CNB3_9TELE</name>
<feature type="non-terminal residue" evidence="1">
    <location>
        <position position="1"/>
    </location>
</feature>
<comment type="caution">
    <text evidence="1">The sequence shown here is derived from an EMBL/GenBank/DDBJ whole genome shotgun (WGS) entry which is preliminary data.</text>
</comment>
<evidence type="ECO:0000313" key="1">
    <source>
        <dbReference type="EMBL" id="MED6264452.1"/>
    </source>
</evidence>
<organism evidence="1 2">
    <name type="scientific">Characodon lateralis</name>
    <dbReference type="NCBI Taxonomy" id="208331"/>
    <lineage>
        <taxon>Eukaryota</taxon>
        <taxon>Metazoa</taxon>
        <taxon>Chordata</taxon>
        <taxon>Craniata</taxon>
        <taxon>Vertebrata</taxon>
        <taxon>Euteleostomi</taxon>
        <taxon>Actinopterygii</taxon>
        <taxon>Neopterygii</taxon>
        <taxon>Teleostei</taxon>
        <taxon>Neoteleostei</taxon>
        <taxon>Acanthomorphata</taxon>
        <taxon>Ovalentaria</taxon>
        <taxon>Atherinomorphae</taxon>
        <taxon>Cyprinodontiformes</taxon>
        <taxon>Goodeidae</taxon>
        <taxon>Characodon</taxon>
    </lineage>
</organism>
<proteinExistence type="predicted"/>
<dbReference type="Proteomes" id="UP001352852">
    <property type="component" value="Unassembled WGS sequence"/>
</dbReference>
<protein>
    <submittedName>
        <fullName evidence="1">Uncharacterized protein</fullName>
    </submittedName>
</protein>
<sequence>LRGAHREAEEKADNSFLSLGSRAVSQNTVNCGTRWDFEYNLTPVCLSQCV</sequence>
<accession>A0ABU7CNB3</accession>
<gene>
    <name evidence="1" type="ORF">CHARACLAT_015104</name>
</gene>
<reference evidence="1 2" key="1">
    <citation type="submission" date="2021-06" db="EMBL/GenBank/DDBJ databases">
        <authorList>
            <person name="Palmer J.M."/>
        </authorList>
    </citation>
    <scope>NUCLEOTIDE SEQUENCE [LARGE SCALE GENOMIC DNA]</scope>
    <source>
        <strain evidence="1 2">CL_MEX2019</strain>
        <tissue evidence="1">Muscle</tissue>
    </source>
</reference>
<dbReference type="EMBL" id="JAHUTJ010001156">
    <property type="protein sequence ID" value="MED6264452.1"/>
    <property type="molecule type" value="Genomic_DNA"/>
</dbReference>
<keyword evidence="2" id="KW-1185">Reference proteome</keyword>
<evidence type="ECO:0000313" key="2">
    <source>
        <dbReference type="Proteomes" id="UP001352852"/>
    </source>
</evidence>